<gene>
    <name evidence="2" type="ORF">GCM10010430_10620</name>
</gene>
<reference evidence="3" key="1">
    <citation type="journal article" date="2019" name="Int. J. Syst. Evol. Microbiol.">
        <title>The Global Catalogue of Microorganisms (GCM) 10K type strain sequencing project: providing services to taxonomists for standard genome sequencing and annotation.</title>
        <authorList>
            <consortium name="The Broad Institute Genomics Platform"/>
            <consortium name="The Broad Institute Genome Sequencing Center for Infectious Disease"/>
            <person name="Wu L."/>
            <person name="Ma J."/>
        </authorList>
    </citation>
    <scope>NUCLEOTIDE SEQUENCE [LARGE SCALE GENOMIC DNA]</scope>
    <source>
        <strain evidence="3">JCM 7356</strain>
    </source>
</reference>
<evidence type="ECO:0000256" key="1">
    <source>
        <dbReference type="SAM" id="MobiDB-lite"/>
    </source>
</evidence>
<organism evidence="2 3">
    <name type="scientific">Kitasatospora cystarginea</name>
    <dbReference type="NCBI Taxonomy" id="58350"/>
    <lineage>
        <taxon>Bacteria</taxon>
        <taxon>Bacillati</taxon>
        <taxon>Actinomycetota</taxon>
        <taxon>Actinomycetes</taxon>
        <taxon>Kitasatosporales</taxon>
        <taxon>Streptomycetaceae</taxon>
        <taxon>Kitasatospora</taxon>
    </lineage>
</organism>
<evidence type="ECO:0000313" key="3">
    <source>
        <dbReference type="Proteomes" id="UP001500305"/>
    </source>
</evidence>
<dbReference type="Proteomes" id="UP001500305">
    <property type="component" value="Unassembled WGS sequence"/>
</dbReference>
<keyword evidence="3" id="KW-1185">Reference proteome</keyword>
<accession>A0ABP5QFN7</accession>
<sequence>MPRYWGDPGRSGFSPSEVTPSEVTGSGVAASEVTGSEVAASEKRSASRADPADGGAAGAAREAERVRGWIRRP</sequence>
<dbReference type="EMBL" id="BAAATR010000003">
    <property type="protein sequence ID" value="GAA2232063.1"/>
    <property type="molecule type" value="Genomic_DNA"/>
</dbReference>
<evidence type="ECO:0000313" key="2">
    <source>
        <dbReference type="EMBL" id="GAA2232063.1"/>
    </source>
</evidence>
<proteinExistence type="predicted"/>
<name>A0ABP5QFN7_9ACTN</name>
<feature type="region of interest" description="Disordered" evidence="1">
    <location>
        <begin position="1"/>
        <end position="73"/>
    </location>
</feature>
<feature type="compositionally biased region" description="Basic and acidic residues" evidence="1">
    <location>
        <begin position="40"/>
        <end position="51"/>
    </location>
</feature>
<comment type="caution">
    <text evidence="2">The sequence shown here is derived from an EMBL/GenBank/DDBJ whole genome shotgun (WGS) entry which is preliminary data.</text>
</comment>
<protein>
    <submittedName>
        <fullName evidence="2">Uncharacterized protein</fullName>
    </submittedName>
</protein>
<feature type="compositionally biased region" description="Polar residues" evidence="1">
    <location>
        <begin position="13"/>
        <end position="24"/>
    </location>
</feature>